<evidence type="ECO:0000313" key="8">
    <source>
        <dbReference type="Proteomes" id="UP001634394"/>
    </source>
</evidence>
<keyword evidence="8" id="KW-1185">Reference proteome</keyword>
<evidence type="ECO:0000256" key="3">
    <source>
        <dbReference type="ARBA" id="ARBA00022679"/>
    </source>
</evidence>
<name>A0ABD3VRJ0_SINWO</name>
<evidence type="ECO:0000259" key="6">
    <source>
        <dbReference type="PROSITE" id="PS51154"/>
    </source>
</evidence>
<feature type="domain" description="Macro" evidence="6">
    <location>
        <begin position="2"/>
        <end position="193"/>
    </location>
</feature>
<dbReference type="SUPFAM" id="SSF52949">
    <property type="entry name" value="Macro domain-like"/>
    <property type="match status" value="2"/>
</dbReference>
<comment type="caution">
    <text evidence="7">The sequence shown here is derived from an EMBL/GenBank/DDBJ whole genome shotgun (WGS) entry which is preliminary data.</text>
</comment>
<accession>A0ABD3VRJ0</accession>
<dbReference type="AlphaFoldDB" id="A0ABD3VRJ0"/>
<reference evidence="7 8" key="1">
    <citation type="submission" date="2024-11" db="EMBL/GenBank/DDBJ databases">
        <title>Chromosome-level genome assembly of the freshwater bivalve Anodonta woodiana.</title>
        <authorList>
            <person name="Chen X."/>
        </authorList>
    </citation>
    <scope>NUCLEOTIDE SEQUENCE [LARGE SCALE GENOMIC DNA]</scope>
    <source>
        <strain evidence="7">MN2024</strain>
        <tissue evidence="7">Gills</tissue>
    </source>
</reference>
<dbReference type="Pfam" id="PF01661">
    <property type="entry name" value="Macro"/>
    <property type="match status" value="2"/>
</dbReference>
<proteinExistence type="predicted"/>
<gene>
    <name evidence="7" type="ORF">ACJMK2_005778</name>
</gene>
<sequence>MTQPLFYTDMSRIKVFVYEASIINLSGIDAIVNAANEDLVHADDVAYHIFKAAGGKKCSLEIECRNYIRKNKKVHVTKNFTSSAGNLPYVGVIHAVGPMWSDYRAKDDCAKDLCMTIINVIMEADKKKFLKIAVPAISSGICGVPKRLCAEMYIRGVVDYDRQNPKTCVREIHFVNIAKDILKEIRDAYERWKQNDNNINFKNANNYRSGSGAEFGKSTYAKGSMHGNPAASWKSNSKMSIFHLSEKTCVKLYTCSIVDVKDVDAVACAIDTDFNVKRRAVAKAIRRAGGIRYEEEFQNMVSHVSPNSREDVFICGAGNLCRSNNIAYVIHIKVPKHFDMKLVRHRYIQVFETARKWTMEKIAMPLIWAAI</sequence>
<dbReference type="PANTHER" id="PTHR14453:SF102">
    <property type="entry name" value="PROTEIN MONO-ADP-RIBOSYLTRANSFERASE PARP14-LIKE"/>
    <property type="match status" value="1"/>
</dbReference>
<dbReference type="Proteomes" id="UP001634394">
    <property type="component" value="Unassembled WGS sequence"/>
</dbReference>
<evidence type="ECO:0000256" key="1">
    <source>
        <dbReference type="ARBA" id="ARBA00004123"/>
    </source>
</evidence>
<evidence type="ECO:0000256" key="4">
    <source>
        <dbReference type="ARBA" id="ARBA00023027"/>
    </source>
</evidence>
<keyword evidence="2" id="KW-0328">Glycosyltransferase</keyword>
<dbReference type="EMBL" id="JBJQND010000010">
    <property type="protein sequence ID" value="KAL3864072.1"/>
    <property type="molecule type" value="Genomic_DNA"/>
</dbReference>
<evidence type="ECO:0000313" key="7">
    <source>
        <dbReference type="EMBL" id="KAL3864072.1"/>
    </source>
</evidence>
<dbReference type="GO" id="GO:0005634">
    <property type="term" value="C:nucleus"/>
    <property type="evidence" value="ECO:0007669"/>
    <property type="project" value="UniProtKB-SubCell"/>
</dbReference>
<dbReference type="PROSITE" id="PS51154">
    <property type="entry name" value="MACRO"/>
    <property type="match status" value="2"/>
</dbReference>
<comment type="subcellular location">
    <subcellularLocation>
        <location evidence="1">Nucleus</location>
    </subcellularLocation>
</comment>
<keyword evidence="5" id="KW-0539">Nucleus</keyword>
<organism evidence="7 8">
    <name type="scientific">Sinanodonta woodiana</name>
    <name type="common">Chinese pond mussel</name>
    <name type="synonym">Anodonta woodiana</name>
    <dbReference type="NCBI Taxonomy" id="1069815"/>
    <lineage>
        <taxon>Eukaryota</taxon>
        <taxon>Metazoa</taxon>
        <taxon>Spiralia</taxon>
        <taxon>Lophotrochozoa</taxon>
        <taxon>Mollusca</taxon>
        <taxon>Bivalvia</taxon>
        <taxon>Autobranchia</taxon>
        <taxon>Heteroconchia</taxon>
        <taxon>Palaeoheterodonta</taxon>
        <taxon>Unionida</taxon>
        <taxon>Unionoidea</taxon>
        <taxon>Unionidae</taxon>
        <taxon>Unioninae</taxon>
        <taxon>Sinanodonta</taxon>
    </lineage>
</organism>
<protein>
    <recommendedName>
        <fullName evidence="6">Macro domain-containing protein</fullName>
    </recommendedName>
</protein>
<dbReference type="Gene3D" id="3.40.220.10">
    <property type="entry name" value="Leucine Aminopeptidase, subunit E, domain 1"/>
    <property type="match status" value="2"/>
</dbReference>
<feature type="domain" description="Macro" evidence="6">
    <location>
        <begin position="237"/>
        <end position="371"/>
    </location>
</feature>
<dbReference type="InterPro" id="IPR043472">
    <property type="entry name" value="Macro_dom-like"/>
</dbReference>
<dbReference type="InterPro" id="IPR002589">
    <property type="entry name" value="Macro_dom"/>
</dbReference>
<dbReference type="GO" id="GO:0016757">
    <property type="term" value="F:glycosyltransferase activity"/>
    <property type="evidence" value="ECO:0007669"/>
    <property type="project" value="UniProtKB-KW"/>
</dbReference>
<dbReference type="InterPro" id="IPR052056">
    <property type="entry name" value="Mono-ARTD/PARP"/>
</dbReference>
<keyword evidence="4" id="KW-0520">NAD</keyword>
<dbReference type="PANTHER" id="PTHR14453">
    <property type="entry name" value="PARP/ZINC FINGER CCCH TYPE DOMAIN CONTAINING PROTEIN"/>
    <property type="match status" value="1"/>
</dbReference>
<evidence type="ECO:0000256" key="2">
    <source>
        <dbReference type="ARBA" id="ARBA00022676"/>
    </source>
</evidence>
<evidence type="ECO:0000256" key="5">
    <source>
        <dbReference type="ARBA" id="ARBA00023242"/>
    </source>
</evidence>
<dbReference type="SMART" id="SM00506">
    <property type="entry name" value="A1pp"/>
    <property type="match status" value="1"/>
</dbReference>
<keyword evidence="3" id="KW-0808">Transferase</keyword>